<dbReference type="OrthoDB" id="1099259at2"/>
<dbReference type="EMBL" id="FQUM01000001">
    <property type="protein sequence ID" value="SHE40790.1"/>
    <property type="molecule type" value="Genomic_DNA"/>
</dbReference>
<dbReference type="STRING" id="1484053.SAMN05444274_101289"/>
<dbReference type="Proteomes" id="UP000184164">
    <property type="component" value="Unassembled WGS sequence"/>
</dbReference>
<reference evidence="1 2" key="1">
    <citation type="submission" date="2016-11" db="EMBL/GenBank/DDBJ databases">
        <authorList>
            <person name="Jaros S."/>
            <person name="Januszkiewicz K."/>
            <person name="Wedrychowicz H."/>
        </authorList>
    </citation>
    <scope>NUCLEOTIDE SEQUENCE [LARGE SCALE GENOMIC DNA]</scope>
    <source>
        <strain evidence="1 2">DSM 26910</strain>
    </source>
</reference>
<sequence>MLPRFLLADNSLETPETIFVVHTETPRFIIEADIDDFESNQIIHWIDGEPGDEDMIARLVDDAEEFLEKEFENEEFLDSDEEE</sequence>
<protein>
    <submittedName>
        <fullName evidence="1">Uncharacterized protein</fullName>
    </submittedName>
</protein>
<keyword evidence="2" id="KW-1185">Reference proteome</keyword>
<dbReference type="RefSeq" id="WP_083570512.1">
    <property type="nucleotide sequence ID" value="NZ_FQUM01000001.1"/>
</dbReference>
<name>A0A1M4T8Q2_9BACT</name>
<gene>
    <name evidence="1" type="ORF">SAMN05444274_101289</name>
</gene>
<dbReference type="AlphaFoldDB" id="A0A1M4T8Q2"/>
<proteinExistence type="predicted"/>
<evidence type="ECO:0000313" key="1">
    <source>
        <dbReference type="EMBL" id="SHE40790.1"/>
    </source>
</evidence>
<evidence type="ECO:0000313" key="2">
    <source>
        <dbReference type="Proteomes" id="UP000184164"/>
    </source>
</evidence>
<accession>A0A1M4T8Q2</accession>
<organism evidence="1 2">
    <name type="scientific">Mariniphaga anaerophila</name>
    <dbReference type="NCBI Taxonomy" id="1484053"/>
    <lineage>
        <taxon>Bacteria</taxon>
        <taxon>Pseudomonadati</taxon>
        <taxon>Bacteroidota</taxon>
        <taxon>Bacteroidia</taxon>
        <taxon>Marinilabiliales</taxon>
        <taxon>Prolixibacteraceae</taxon>
        <taxon>Mariniphaga</taxon>
    </lineage>
</organism>